<sequence length="587" mass="63193">MIRAEMSAPISTVPEGSFEGRGDGGALDVRQIILALVVTAVIMAGGILAGVSQYASSRHVLLHDAETRASRFDTVYREASEARLQSLRLGAEIIARDTLIVGALTQRDRAELARRSVPLFEQVLKPRFGVTILGFQVTADVNFFRAHRPDLFGDSLADRVMVAAVMKSRLPVAGLEIGRIGPELRVIAPVISGETYVGNLELGSSPWDALQIAAQATGLDFGFALDRRTAETLDRARGTTDLTKGEVLYIRFSRPEARDLLAAAPFNPAETVPSASRGETREVFVRTIPILDVSRQPVIHITVAEDLTDALAEARRGIVLYTGLATAILLAVVLVGLFQFRALRARLERSFSGRLQEVRSKARAYDRISQSLHDLDAWKLGLLTELVLLIRDPLTAVQGAIDTAVRGTREVSEPALVFAASELRRLNTAVEDQSTMLLMRDRLKRAEPGSVDLAALVTEIAGEAGGAPAIQLTVPAGLPPARCNASLMRAALRTIVFTLQRRMVGSSIVVALKLEDGAIVGRVAGSGGWRASPPSLDELVAFGTATEEEAGSLLILARLTLERFDGSLTILEGETNRVGFLFSLKAA</sequence>
<organism evidence="3 4">
    <name type="scientific">Methylobacterium planeticum</name>
    <dbReference type="NCBI Taxonomy" id="2615211"/>
    <lineage>
        <taxon>Bacteria</taxon>
        <taxon>Pseudomonadati</taxon>
        <taxon>Pseudomonadota</taxon>
        <taxon>Alphaproteobacteria</taxon>
        <taxon>Hyphomicrobiales</taxon>
        <taxon>Methylobacteriaceae</taxon>
        <taxon>Methylobacterium</taxon>
    </lineage>
</organism>
<accession>A0A6N6MR37</accession>
<dbReference type="InterPro" id="IPR029151">
    <property type="entry name" value="Sensor-like_sf"/>
</dbReference>
<keyword evidence="1" id="KW-1133">Transmembrane helix</keyword>
<evidence type="ECO:0000313" key="4">
    <source>
        <dbReference type="Proteomes" id="UP000441523"/>
    </source>
</evidence>
<name>A0A6N6MR37_9HYPH</name>
<keyword evidence="4" id="KW-1185">Reference proteome</keyword>
<comment type="caution">
    <text evidence="3">The sequence shown here is derived from an EMBL/GenBank/DDBJ whole genome shotgun (WGS) entry which is preliminary data.</text>
</comment>
<keyword evidence="1" id="KW-0812">Transmembrane</keyword>
<evidence type="ECO:0000256" key="1">
    <source>
        <dbReference type="SAM" id="Phobius"/>
    </source>
</evidence>
<dbReference type="InterPro" id="IPR029150">
    <property type="entry name" value="dCache_3"/>
</dbReference>
<gene>
    <name evidence="3" type="ORF">F6X51_12740</name>
</gene>
<dbReference type="AlphaFoldDB" id="A0A6N6MR37"/>
<dbReference type="Proteomes" id="UP000441523">
    <property type="component" value="Unassembled WGS sequence"/>
</dbReference>
<evidence type="ECO:0000259" key="2">
    <source>
        <dbReference type="Pfam" id="PF14827"/>
    </source>
</evidence>
<feature type="transmembrane region" description="Helical" evidence="1">
    <location>
        <begin position="32"/>
        <end position="51"/>
    </location>
</feature>
<dbReference type="SUPFAM" id="SSF103190">
    <property type="entry name" value="Sensory domain-like"/>
    <property type="match status" value="1"/>
</dbReference>
<reference evidence="3 4" key="1">
    <citation type="submission" date="2019-09" db="EMBL/GenBank/DDBJ databases">
        <title>YIM 132548 draft genome.</title>
        <authorList>
            <person name="Jiang L."/>
        </authorList>
    </citation>
    <scope>NUCLEOTIDE SEQUENCE [LARGE SCALE GENOMIC DNA]</scope>
    <source>
        <strain evidence="3 4">YIM 132548</strain>
    </source>
</reference>
<dbReference type="EMBL" id="VZZJ01000009">
    <property type="protein sequence ID" value="KAB1073207.1"/>
    <property type="molecule type" value="Genomic_DNA"/>
</dbReference>
<feature type="transmembrane region" description="Helical" evidence="1">
    <location>
        <begin position="318"/>
        <end position="340"/>
    </location>
</feature>
<protein>
    <recommendedName>
        <fullName evidence="2">Double Cache domain-containing protein</fullName>
    </recommendedName>
</protein>
<dbReference type="Pfam" id="PF14827">
    <property type="entry name" value="dCache_3"/>
    <property type="match status" value="1"/>
</dbReference>
<feature type="domain" description="Double Cache" evidence="2">
    <location>
        <begin position="78"/>
        <end position="310"/>
    </location>
</feature>
<keyword evidence="1" id="KW-0472">Membrane</keyword>
<evidence type="ECO:0000313" key="3">
    <source>
        <dbReference type="EMBL" id="KAB1073207.1"/>
    </source>
</evidence>
<proteinExistence type="predicted"/>